<dbReference type="OrthoDB" id="668540at2759"/>
<accession>A0A833QKN3</accession>
<dbReference type="SUPFAM" id="SSF48371">
    <property type="entry name" value="ARM repeat"/>
    <property type="match status" value="1"/>
</dbReference>
<feature type="repeat" description="Pumilio" evidence="4">
    <location>
        <begin position="345"/>
        <end position="382"/>
    </location>
</feature>
<comment type="function">
    <text evidence="3">Sequence-specific RNA-binding protein that regulates translation and mRNA stability by binding the 3'-UTR of target mRNAs.</text>
</comment>
<organism evidence="6 7">
    <name type="scientific">Carex littledalei</name>
    <dbReference type="NCBI Taxonomy" id="544730"/>
    <lineage>
        <taxon>Eukaryota</taxon>
        <taxon>Viridiplantae</taxon>
        <taxon>Streptophyta</taxon>
        <taxon>Embryophyta</taxon>
        <taxon>Tracheophyta</taxon>
        <taxon>Spermatophyta</taxon>
        <taxon>Magnoliopsida</taxon>
        <taxon>Liliopsida</taxon>
        <taxon>Poales</taxon>
        <taxon>Cyperaceae</taxon>
        <taxon>Cyperoideae</taxon>
        <taxon>Cariceae</taxon>
        <taxon>Carex</taxon>
        <taxon>Carex subgen. Euthyceras</taxon>
    </lineage>
</organism>
<dbReference type="CDD" id="cd07920">
    <property type="entry name" value="Pumilio"/>
    <property type="match status" value="1"/>
</dbReference>
<feature type="repeat" description="Pumilio" evidence="4">
    <location>
        <begin position="383"/>
        <end position="418"/>
    </location>
</feature>
<dbReference type="InterPro" id="IPR016024">
    <property type="entry name" value="ARM-type_fold"/>
</dbReference>
<keyword evidence="2" id="KW-0810">Translation regulation</keyword>
<evidence type="ECO:0000259" key="5">
    <source>
        <dbReference type="PROSITE" id="PS50303"/>
    </source>
</evidence>
<dbReference type="PROSITE" id="PS50303">
    <property type="entry name" value="PUM_HD"/>
    <property type="match status" value="1"/>
</dbReference>
<dbReference type="GO" id="GO:0003729">
    <property type="term" value="F:mRNA binding"/>
    <property type="evidence" value="ECO:0007669"/>
    <property type="project" value="TreeGrafter"/>
</dbReference>
<evidence type="ECO:0000313" key="6">
    <source>
        <dbReference type="EMBL" id="KAF3323821.1"/>
    </source>
</evidence>
<dbReference type="SMART" id="SM00025">
    <property type="entry name" value="Pumilio"/>
    <property type="match status" value="8"/>
</dbReference>
<feature type="repeat" description="Pumilio" evidence="4">
    <location>
        <begin position="306"/>
        <end position="342"/>
    </location>
</feature>
<dbReference type="FunFam" id="1.25.10.10:FF:000237">
    <property type="entry name" value="Pumilio homolog 9"/>
    <property type="match status" value="1"/>
</dbReference>
<keyword evidence="7" id="KW-1185">Reference proteome</keyword>
<feature type="repeat" description="Pumilio" evidence="4">
    <location>
        <begin position="419"/>
        <end position="454"/>
    </location>
</feature>
<dbReference type="InterPro" id="IPR001313">
    <property type="entry name" value="Pumilio_RNA-bd_rpt"/>
</dbReference>
<evidence type="ECO:0000256" key="2">
    <source>
        <dbReference type="ARBA" id="ARBA00022845"/>
    </source>
</evidence>
<dbReference type="Pfam" id="PF00806">
    <property type="entry name" value="PUF"/>
    <property type="match status" value="8"/>
</dbReference>
<evidence type="ECO:0000313" key="7">
    <source>
        <dbReference type="Proteomes" id="UP000623129"/>
    </source>
</evidence>
<dbReference type="GO" id="GO:0006417">
    <property type="term" value="P:regulation of translation"/>
    <property type="evidence" value="ECO:0007669"/>
    <property type="project" value="UniProtKB-KW"/>
</dbReference>
<protein>
    <submittedName>
        <fullName evidence="6">Pumilio 12-like protein</fullName>
    </submittedName>
</protein>
<reference evidence="6" key="1">
    <citation type="submission" date="2020-01" db="EMBL/GenBank/DDBJ databases">
        <title>Genome sequence of Kobresia littledalei, the first chromosome-level genome in the family Cyperaceae.</title>
        <authorList>
            <person name="Qu G."/>
        </authorList>
    </citation>
    <scope>NUCLEOTIDE SEQUENCE</scope>
    <source>
        <strain evidence="6">C.B.Clarke</strain>
        <tissue evidence="6">Leaf</tissue>
    </source>
</reference>
<evidence type="ECO:0000256" key="1">
    <source>
        <dbReference type="ARBA" id="ARBA00022737"/>
    </source>
</evidence>
<dbReference type="PANTHER" id="PTHR12537">
    <property type="entry name" value="RNA BINDING PROTEIN PUMILIO-RELATED"/>
    <property type="match status" value="1"/>
</dbReference>
<keyword evidence="1" id="KW-0677">Repeat</keyword>
<evidence type="ECO:0000256" key="3">
    <source>
        <dbReference type="ARBA" id="ARBA00058490"/>
    </source>
</evidence>
<comment type="caution">
    <text evidence="6">The sequence shown here is derived from an EMBL/GenBank/DDBJ whole genome shotgun (WGS) entry which is preliminary data.</text>
</comment>
<name>A0A833QKN3_9POAL</name>
<feature type="domain" description="PUM-HD" evidence="5">
    <location>
        <begin position="246"/>
        <end position="591"/>
    </location>
</feature>
<dbReference type="InterPro" id="IPR033712">
    <property type="entry name" value="Pumilio_RNA-bd"/>
</dbReference>
<dbReference type="PROSITE" id="PS50302">
    <property type="entry name" value="PUM"/>
    <property type="match status" value="7"/>
</dbReference>
<feature type="repeat" description="Pumilio" evidence="4">
    <location>
        <begin position="527"/>
        <end position="565"/>
    </location>
</feature>
<sequence length="592" mass="66869">MKGVACNHAYEEHEEDYEEFGVLVNGMLKSPSDSSIQETSNSPLRKVDFQTNEKRSPSLNLPDEENFVTTFADLTLTDYKESSPSWRDPPHDSSFGASFGGTSYNSSIPHISLPFYNLLTKSDSSLFEGSKSQNTPVYTCNLPVNYGNTRRLAEVPGSAAPSILQRYNARYRLMYQSDMTFHEEEAKMYSSNLVDFQNIRQPGPSSHELYQRNTQMEMSADYQSICHNGYNSELLIGQDEPCWVQYGEALRHSVFNQEFSERTTPRAHGAYPQRISDLAKDHNGRVFLQNVIKEGKPLDVEKLFGDIIGNIVYFMIDPNGNYRVQKLLDICNENQKARVVYEITKVPGQLLSISCDMHGTRAVQKVIEAIKRNPFLIQKVISSLNPGVLGLMTDANGSHVTQRCLQHMDPEYTMFILKTALAHCFDLAKNRQGCCVLQKCIQHSTENMKYELVYKITANSLILAEDPYGNYVIQYIIDLKMPTIMNRIVSQLAGRFGALSRQKYSSNVVEKCLKLGSDANRGRIIHELILKPDELLDISLDEFGNYVVQTAISSSKGLLRTALVETIRVHAPALRNSSFGRRVLARIGMKNK</sequence>
<feature type="repeat" description="Pumilio" evidence="4">
    <location>
        <begin position="455"/>
        <end position="490"/>
    </location>
</feature>
<gene>
    <name evidence="6" type="ORF">FCM35_KLT12552</name>
</gene>
<dbReference type="GO" id="GO:0005737">
    <property type="term" value="C:cytoplasm"/>
    <property type="evidence" value="ECO:0007669"/>
    <property type="project" value="TreeGrafter"/>
</dbReference>
<proteinExistence type="predicted"/>
<dbReference type="EMBL" id="SWLB01000023">
    <property type="protein sequence ID" value="KAF3323821.1"/>
    <property type="molecule type" value="Genomic_DNA"/>
</dbReference>
<feature type="repeat" description="Pumilio" evidence="4">
    <location>
        <begin position="491"/>
        <end position="526"/>
    </location>
</feature>
<dbReference type="InterPro" id="IPR033133">
    <property type="entry name" value="PUM-HD"/>
</dbReference>
<dbReference type="PANTHER" id="PTHR12537:SF147">
    <property type="entry name" value="PUMILIO HOMOLOG 12"/>
    <property type="match status" value="1"/>
</dbReference>
<dbReference type="Proteomes" id="UP000623129">
    <property type="component" value="Unassembled WGS sequence"/>
</dbReference>
<evidence type="ECO:0000256" key="4">
    <source>
        <dbReference type="PROSITE-ProRule" id="PRU00317"/>
    </source>
</evidence>
<dbReference type="Gene3D" id="1.25.10.10">
    <property type="entry name" value="Leucine-rich Repeat Variant"/>
    <property type="match status" value="1"/>
</dbReference>
<dbReference type="AlphaFoldDB" id="A0A833QKN3"/>
<dbReference type="InterPro" id="IPR011989">
    <property type="entry name" value="ARM-like"/>
</dbReference>